<dbReference type="Proteomes" id="UP000694541">
    <property type="component" value="Unplaced"/>
</dbReference>
<keyword evidence="5" id="KW-0238">DNA-binding</keyword>
<dbReference type="AlphaFoldDB" id="A0A8B9MED5"/>
<keyword evidence="3" id="KW-0862">Zinc</keyword>
<dbReference type="GO" id="GO:0005634">
    <property type="term" value="C:nucleus"/>
    <property type="evidence" value="ECO:0007669"/>
    <property type="project" value="InterPro"/>
</dbReference>
<reference evidence="9" key="1">
    <citation type="submission" date="2025-08" db="UniProtKB">
        <authorList>
            <consortium name="Ensembl"/>
        </authorList>
    </citation>
    <scope>IDENTIFICATION</scope>
</reference>
<evidence type="ECO:0000256" key="4">
    <source>
        <dbReference type="ARBA" id="ARBA00023015"/>
    </source>
</evidence>
<dbReference type="InterPro" id="IPR026607">
    <property type="entry name" value="DMRT"/>
</dbReference>
<keyword evidence="2" id="KW-0479">Metal-binding</keyword>
<dbReference type="Gene3D" id="4.10.1040.10">
    <property type="entry name" value="DM DNA-binding domain"/>
    <property type="match status" value="1"/>
</dbReference>
<keyword evidence="4" id="KW-0805">Transcription regulation</keyword>
<protein>
    <recommendedName>
        <fullName evidence="8">DM domain-containing protein</fullName>
    </recommendedName>
</protein>
<evidence type="ECO:0000256" key="6">
    <source>
        <dbReference type="ARBA" id="ARBA00023163"/>
    </source>
</evidence>
<evidence type="ECO:0000313" key="9">
    <source>
        <dbReference type="Ensembl" id="ENSANIP00000008035.1"/>
    </source>
</evidence>
<dbReference type="InterPro" id="IPR022114">
    <property type="entry name" value="DMRT1-like"/>
</dbReference>
<proteinExistence type="inferred from homology"/>
<dbReference type="GO" id="GO:0000981">
    <property type="term" value="F:DNA-binding transcription factor activity, RNA polymerase II-specific"/>
    <property type="evidence" value="ECO:0007669"/>
    <property type="project" value="TreeGrafter"/>
</dbReference>
<name>A0A8B9MED5_9AVES</name>
<keyword evidence="6" id="KW-0804">Transcription</keyword>
<dbReference type="SUPFAM" id="SSF82927">
    <property type="entry name" value="Cysteine-rich DNA binding domain, (DM domain)"/>
    <property type="match status" value="1"/>
</dbReference>
<comment type="similarity">
    <text evidence="1">Belongs to the DMRT family.</text>
</comment>
<keyword evidence="7" id="KW-0539">Nucleus</keyword>
<evidence type="ECO:0000256" key="1">
    <source>
        <dbReference type="ARBA" id="ARBA00006834"/>
    </source>
</evidence>
<evidence type="ECO:0000256" key="5">
    <source>
        <dbReference type="ARBA" id="ARBA00023125"/>
    </source>
</evidence>
<evidence type="ECO:0000256" key="7">
    <source>
        <dbReference type="ARBA" id="ARBA00023242"/>
    </source>
</evidence>
<dbReference type="PANTHER" id="PTHR12322">
    <property type="entry name" value="DOUBLESEX AND MAB-3 RELATED TRANSCRIPTION FACTOR DMRT"/>
    <property type="match status" value="1"/>
</dbReference>
<organism evidence="9 10">
    <name type="scientific">Accipiter nisus</name>
    <name type="common">Eurasian sparrowhawk</name>
    <dbReference type="NCBI Taxonomy" id="211598"/>
    <lineage>
        <taxon>Eukaryota</taxon>
        <taxon>Metazoa</taxon>
        <taxon>Chordata</taxon>
        <taxon>Craniata</taxon>
        <taxon>Vertebrata</taxon>
        <taxon>Euteleostomi</taxon>
        <taxon>Archelosauria</taxon>
        <taxon>Archosauria</taxon>
        <taxon>Dinosauria</taxon>
        <taxon>Saurischia</taxon>
        <taxon>Theropoda</taxon>
        <taxon>Coelurosauria</taxon>
        <taxon>Aves</taxon>
        <taxon>Neognathae</taxon>
        <taxon>Neoaves</taxon>
        <taxon>Telluraves</taxon>
        <taxon>Accipitrimorphae</taxon>
        <taxon>Accipitriformes</taxon>
        <taxon>Accipitridae</taxon>
        <taxon>Accipitrinae</taxon>
        <taxon>Accipiter</taxon>
    </lineage>
</organism>
<evidence type="ECO:0000313" key="10">
    <source>
        <dbReference type="Proteomes" id="UP000694541"/>
    </source>
</evidence>
<dbReference type="Pfam" id="PF12374">
    <property type="entry name" value="Dmrt1"/>
    <property type="match status" value="1"/>
</dbReference>
<accession>A0A8B9MED5</accession>
<sequence>MWRDCQCKKCSLIAERQRVMAAQVALRRQQAQEEELGISHPVPLPSSPDTFVKRSSGGSSCLLLESGSPVHSVNTAMMAAGTTSGKVLGERCSLLGARADVAYDCQLLHLFPCLQWRGCGGSPLQERRCAVDVVSKREEPKVSLSYFS</sequence>
<evidence type="ECO:0000256" key="3">
    <source>
        <dbReference type="ARBA" id="ARBA00022833"/>
    </source>
</evidence>
<dbReference type="GO" id="GO:0000978">
    <property type="term" value="F:RNA polymerase II cis-regulatory region sequence-specific DNA binding"/>
    <property type="evidence" value="ECO:0007669"/>
    <property type="project" value="TreeGrafter"/>
</dbReference>
<evidence type="ECO:0000259" key="8">
    <source>
        <dbReference type="Pfam" id="PF00751"/>
    </source>
</evidence>
<dbReference type="Pfam" id="PF00751">
    <property type="entry name" value="DM"/>
    <property type="match status" value="1"/>
</dbReference>
<dbReference type="GO" id="GO:0007548">
    <property type="term" value="P:sex differentiation"/>
    <property type="evidence" value="ECO:0007669"/>
    <property type="project" value="TreeGrafter"/>
</dbReference>
<reference evidence="9" key="2">
    <citation type="submission" date="2025-09" db="UniProtKB">
        <authorList>
            <consortium name="Ensembl"/>
        </authorList>
    </citation>
    <scope>IDENTIFICATION</scope>
</reference>
<dbReference type="GO" id="GO:0046872">
    <property type="term" value="F:metal ion binding"/>
    <property type="evidence" value="ECO:0007669"/>
    <property type="project" value="UniProtKB-KW"/>
</dbReference>
<keyword evidence="10" id="KW-1185">Reference proteome</keyword>
<dbReference type="PANTHER" id="PTHR12322:SF70">
    <property type="entry name" value="DOUBLESEX- AND MAB-3-RELATED TRANSCRIPTION FACTOR 1"/>
    <property type="match status" value="1"/>
</dbReference>
<evidence type="ECO:0000256" key="2">
    <source>
        <dbReference type="ARBA" id="ARBA00022723"/>
    </source>
</evidence>
<feature type="domain" description="DM" evidence="8">
    <location>
        <begin position="2"/>
        <end position="23"/>
    </location>
</feature>
<dbReference type="InterPro" id="IPR001275">
    <property type="entry name" value="DM_DNA-bd"/>
</dbReference>
<dbReference type="InterPro" id="IPR036407">
    <property type="entry name" value="DM_DNA-bd_sf"/>
</dbReference>
<dbReference type="Ensembl" id="ENSANIT00000008308.1">
    <property type="protein sequence ID" value="ENSANIP00000008035.1"/>
    <property type="gene ID" value="ENSANIG00000005438.1"/>
</dbReference>